<keyword evidence="2" id="KW-0732">Signal</keyword>
<dbReference type="InterPro" id="IPR038440">
    <property type="entry name" value="FimV_C_sf"/>
</dbReference>
<evidence type="ECO:0008006" key="5">
    <source>
        <dbReference type="Google" id="ProtNLM"/>
    </source>
</evidence>
<comment type="caution">
    <text evidence="3">The sequence shown here is derived from an EMBL/GenBank/DDBJ whole genome shotgun (WGS) entry which is preliminary data.</text>
</comment>
<feature type="chain" id="PRO_5017990900" description="Pilus assembly protein FimV" evidence="2">
    <location>
        <begin position="35"/>
        <end position="769"/>
    </location>
</feature>
<evidence type="ECO:0000256" key="1">
    <source>
        <dbReference type="SAM" id="MobiDB-lite"/>
    </source>
</evidence>
<sequence length="769" mass="75193">MIVRFDSVPVAMKRRAAHAAIAAVFFALSGVASAQGGKAPTAASAEAPAFPVVGQYAVKPGQSLHDIAAELTQSNDKYVLAHVSRALFEANPTAFTKHDPSRLKIGAVLDVPGVPGVVVSAPHAAAPAPASAAAKVTAASAPAAASAPGTVAAQGAPAKAAAQGASPVTAASPATVAAATASAIAPSTAPSPASAPSATVGATASAAVAASVPAAASGASAAAVDAAAQAAALAASAASASAVASQPAAATSPSDAHVWSGAVQAAPAGGAASGALAQGASAAKVPVTVSSLQQLLALKNRVLMALQKHGIGQSSQGPANGGGKSATVAGAPGANVPGGAAGSRATGGQFELSPLTMSIAAAIVAAMLVLIFGLLLRKRKKPAKTAAEAAPEQVEPPVLDTPLRAVETPAVEPRATAVPATAAAVSAPAQRDEILDQATRAAGLAAAATLGGEALPPAQFDAPSDELTHSGSAVRHDRVEQGVTARGVERGEPETLADASEAASFAAAAELGAPALPPEPAQVQRTEGEAGKLAREAELEPVPGQHEAEAARGNDAPVHAEPESAVPHVTPEPEALAPQAAEPQPAHVEEPATAAAQVEAEVAKKAEMPGEFPQDAINALGGIDMTLPPRVVEPIAQSAPLSTQPVASPETTAAQAVPLSEPSAPRVAETFAAGTAGPGATAGLGAPRFGALTLDFDLNLPPDSAEPLPVFTPEQLARIARNKLELAHEYIGLGDLGGARALINEVIESNDPATRADAQTLLSTLAPLS</sequence>
<feature type="signal peptide" evidence="2">
    <location>
        <begin position="1"/>
        <end position="34"/>
    </location>
</feature>
<evidence type="ECO:0000313" key="4">
    <source>
        <dbReference type="Proteomes" id="UP000272778"/>
    </source>
</evidence>
<dbReference type="InterPro" id="IPR020011">
    <property type="entry name" value="FimV_C"/>
</dbReference>
<organism evidence="3 4">
    <name type="scientific">Paraburkholderia dinghuensis</name>
    <dbReference type="NCBI Taxonomy" id="2305225"/>
    <lineage>
        <taxon>Bacteria</taxon>
        <taxon>Pseudomonadati</taxon>
        <taxon>Pseudomonadota</taxon>
        <taxon>Betaproteobacteria</taxon>
        <taxon>Burkholderiales</taxon>
        <taxon>Burkholderiaceae</taxon>
        <taxon>Paraburkholderia</taxon>
    </lineage>
</organism>
<feature type="region of interest" description="Disordered" evidence="1">
    <location>
        <begin position="542"/>
        <end position="586"/>
    </location>
</feature>
<reference evidence="3 4" key="1">
    <citation type="submission" date="2018-11" db="EMBL/GenBank/DDBJ databases">
        <title>Paraburkholderia sp. DHOA04, isolated from soil.</title>
        <authorList>
            <person name="Gao Z.-H."/>
            <person name="Qiu L.-H."/>
            <person name="Fu J.-C."/>
        </authorList>
    </citation>
    <scope>NUCLEOTIDE SEQUENCE [LARGE SCALE GENOMIC DNA]</scope>
    <source>
        <strain evidence="3 4">DHOA04</strain>
    </source>
</reference>
<dbReference type="Proteomes" id="UP000272778">
    <property type="component" value="Unassembled WGS sequence"/>
</dbReference>
<feature type="region of interest" description="Disordered" evidence="1">
    <location>
        <begin position="455"/>
        <end position="501"/>
    </location>
</feature>
<dbReference type="NCBIfam" id="TIGR03504">
    <property type="entry name" value="FimV_Cterm"/>
    <property type="match status" value="1"/>
</dbReference>
<feature type="region of interest" description="Disordered" evidence="1">
    <location>
        <begin position="641"/>
        <end position="662"/>
    </location>
</feature>
<dbReference type="RefSeq" id="WP_124151583.1">
    <property type="nucleotide sequence ID" value="NZ_RQIS01000009.1"/>
</dbReference>
<feature type="compositionally biased region" description="Polar residues" evidence="1">
    <location>
        <begin position="641"/>
        <end position="654"/>
    </location>
</feature>
<feature type="compositionally biased region" description="Low complexity" evidence="1">
    <location>
        <begin position="572"/>
        <end position="586"/>
    </location>
</feature>
<evidence type="ECO:0000256" key="2">
    <source>
        <dbReference type="SAM" id="SignalP"/>
    </source>
</evidence>
<gene>
    <name evidence="3" type="ORF">D1Y85_13555</name>
</gene>
<protein>
    <recommendedName>
        <fullName evidence="5">Pilus assembly protein FimV</fullName>
    </recommendedName>
</protein>
<feature type="compositionally biased region" description="Basic and acidic residues" evidence="1">
    <location>
        <begin position="546"/>
        <end position="562"/>
    </location>
</feature>
<accession>A0A3N6Q0E2</accession>
<dbReference type="EMBL" id="RQIS01000009">
    <property type="protein sequence ID" value="RQH05656.1"/>
    <property type="molecule type" value="Genomic_DNA"/>
</dbReference>
<feature type="region of interest" description="Disordered" evidence="1">
    <location>
        <begin position="311"/>
        <end position="331"/>
    </location>
</feature>
<name>A0A3N6Q0E2_9BURK</name>
<dbReference type="Gene3D" id="1.20.58.2200">
    <property type="match status" value="1"/>
</dbReference>
<proteinExistence type="predicted"/>
<keyword evidence="4" id="KW-1185">Reference proteome</keyword>
<dbReference type="AlphaFoldDB" id="A0A3N6Q0E2"/>
<dbReference type="OrthoDB" id="9129375at2"/>
<evidence type="ECO:0000313" key="3">
    <source>
        <dbReference type="EMBL" id="RQH05656.1"/>
    </source>
</evidence>